<dbReference type="EMBL" id="CAKLCB010000309">
    <property type="protein sequence ID" value="CAH0519667.1"/>
    <property type="molecule type" value="Genomic_DNA"/>
</dbReference>
<dbReference type="Gene3D" id="3.30.420.10">
    <property type="entry name" value="Ribonuclease H-like superfamily/Ribonuclease H"/>
    <property type="match status" value="1"/>
</dbReference>
<proteinExistence type="predicted"/>
<accession>A0ABN8D3A0</accession>
<evidence type="ECO:0000313" key="3">
    <source>
        <dbReference type="Proteomes" id="UP001158986"/>
    </source>
</evidence>
<feature type="compositionally biased region" description="Polar residues" evidence="1">
    <location>
        <begin position="247"/>
        <end position="258"/>
    </location>
</feature>
<gene>
    <name evidence="2" type="ORF">PBS001_LOCUS6186</name>
</gene>
<dbReference type="Proteomes" id="UP001158986">
    <property type="component" value="Unassembled WGS sequence"/>
</dbReference>
<feature type="region of interest" description="Disordered" evidence="1">
    <location>
        <begin position="201"/>
        <end position="297"/>
    </location>
</feature>
<name>A0ABN8D3A0_9STRA</name>
<dbReference type="PANTHER" id="PTHR42648">
    <property type="entry name" value="TRANSPOSASE, PUTATIVE-RELATED"/>
    <property type="match status" value="1"/>
</dbReference>
<dbReference type="InterPro" id="IPR012337">
    <property type="entry name" value="RNaseH-like_sf"/>
</dbReference>
<feature type="compositionally biased region" description="Polar residues" evidence="1">
    <location>
        <begin position="205"/>
        <end position="215"/>
    </location>
</feature>
<sequence length="398" mass="44267">MAFADLSIPGSKTEGEVNMCMMQYIAWEERQRGSQINEVISRDYDTEDHNEGAEPVEQVGPSAYQLNLVERTHQTLIGMVKTMMHQSGLPKSFWSNAFETAVYVKNRVYCKGAGRTPYEIMFRTKPDLHHIRAFGSLAFCHVPKSKWKKFLVNCRMGFLIGYREDVVGCHIYFPTEHKTGDDIDDFTGEDDDEGLDISSHVEFPTGSSNLSSNVDMESVASELPDSPDMWRGRLRSRVPPAEPVDTVQKSATSNNAFEETQEGENAGTSSQPVAKSSSSEQGDECITGDLSVNDDSRDDALSIDLHDTMLDDESTDDEIAADNDFAESVGHVTEMSAVIRTESSLSELEDYDHLFDPGDQLEIESDEDVGALVSATQNVLTIMPKHIIGHTHLARHRD</sequence>
<comment type="caution">
    <text evidence="2">The sequence shown here is derived from an EMBL/GenBank/DDBJ whole genome shotgun (WGS) entry which is preliminary data.</text>
</comment>
<dbReference type="InterPro" id="IPR036397">
    <property type="entry name" value="RNaseH_sf"/>
</dbReference>
<evidence type="ECO:0000256" key="1">
    <source>
        <dbReference type="SAM" id="MobiDB-lite"/>
    </source>
</evidence>
<dbReference type="InterPro" id="IPR039537">
    <property type="entry name" value="Retrotran_Ty1/copia-like"/>
</dbReference>
<protein>
    <recommendedName>
        <fullName evidence="4">Integrase catalytic domain-containing protein</fullName>
    </recommendedName>
</protein>
<feature type="compositionally biased region" description="Polar residues" evidence="1">
    <location>
        <begin position="266"/>
        <end position="280"/>
    </location>
</feature>
<evidence type="ECO:0000313" key="2">
    <source>
        <dbReference type="EMBL" id="CAH0519667.1"/>
    </source>
</evidence>
<keyword evidence="3" id="KW-1185">Reference proteome</keyword>
<evidence type="ECO:0008006" key="4">
    <source>
        <dbReference type="Google" id="ProtNLM"/>
    </source>
</evidence>
<reference evidence="2 3" key="1">
    <citation type="submission" date="2021-11" db="EMBL/GenBank/DDBJ databases">
        <authorList>
            <person name="Islam A."/>
            <person name="Islam S."/>
            <person name="Flora M.S."/>
            <person name="Rahman M."/>
            <person name="Ziaur R.M."/>
            <person name="Epstein J.H."/>
            <person name="Hassan M."/>
            <person name="Klassen M."/>
            <person name="Woodard K."/>
            <person name="Webb A."/>
            <person name="Webby R.J."/>
            <person name="El Zowalaty M.E."/>
        </authorList>
    </citation>
    <scope>NUCLEOTIDE SEQUENCE [LARGE SCALE GENOMIC DNA]</scope>
    <source>
        <strain evidence="2">Pbs1</strain>
    </source>
</reference>
<organism evidence="2 3">
    <name type="scientific">Peronospora belbahrii</name>
    <dbReference type="NCBI Taxonomy" id="622444"/>
    <lineage>
        <taxon>Eukaryota</taxon>
        <taxon>Sar</taxon>
        <taxon>Stramenopiles</taxon>
        <taxon>Oomycota</taxon>
        <taxon>Peronosporomycetes</taxon>
        <taxon>Peronosporales</taxon>
        <taxon>Peronosporaceae</taxon>
        <taxon>Peronospora</taxon>
    </lineage>
</organism>
<dbReference type="PANTHER" id="PTHR42648:SF28">
    <property type="entry name" value="TRANSPOSON-ENCODED PROTEIN WITH RIBONUCLEASE H-LIKE AND RETROVIRUS ZINC FINGER-LIKE DOMAINS"/>
    <property type="match status" value="1"/>
</dbReference>
<dbReference type="SUPFAM" id="SSF53098">
    <property type="entry name" value="Ribonuclease H-like"/>
    <property type="match status" value="1"/>
</dbReference>